<feature type="region of interest" description="Disordered" evidence="1">
    <location>
        <begin position="1359"/>
        <end position="1395"/>
    </location>
</feature>
<feature type="region of interest" description="Disordered" evidence="1">
    <location>
        <begin position="1054"/>
        <end position="1178"/>
    </location>
</feature>
<feature type="compositionally biased region" description="Basic and acidic residues" evidence="1">
    <location>
        <begin position="1082"/>
        <end position="1094"/>
    </location>
</feature>
<comment type="caution">
    <text evidence="2">The sequence shown here is derived from an EMBL/GenBank/DDBJ whole genome shotgun (WGS) entry which is preliminary data.</text>
</comment>
<dbReference type="Proteomes" id="UP001642409">
    <property type="component" value="Unassembled WGS sequence"/>
</dbReference>
<reference evidence="2" key="1">
    <citation type="submission" date="2023-06" db="EMBL/GenBank/DDBJ databases">
        <authorList>
            <person name="Kurt Z."/>
        </authorList>
    </citation>
    <scope>NUCLEOTIDE SEQUENCE</scope>
</reference>
<evidence type="ECO:0000313" key="2">
    <source>
        <dbReference type="EMBL" id="CAI9978136.1"/>
    </source>
</evidence>
<evidence type="ECO:0000313" key="3">
    <source>
        <dbReference type="EMBL" id="CAL6034417.1"/>
    </source>
</evidence>
<feature type="compositionally biased region" description="Basic and acidic residues" evidence="1">
    <location>
        <begin position="1056"/>
        <end position="1068"/>
    </location>
</feature>
<sequence length="1395" mass="160415">MKLHQNCVGFCVQTRQQVIIEEKSLSVVQNGETVYTFLNTEDEQILASSITEKFLTLAYYSSKQIHIRFLDTKIWICIRQQSFEADPVQFAQFVQDDMLCYFENKSQSVKCLSFTEAEAVLFKCKSSLGKKHLHLLKVESAVMRQKILSVVADNQQLTWDMELPKIDPVEPNYVYLKDIQPFKQAEVFTLQTPHFSSNFASDLLLSQARSYFEAFSDPIYQLNYTSSKPLCNNLFQTLQVTDEALICNNESFSFYSPNAQIIGFIYVNKRVLYIAVSQNNTVQVSVHVNQRLQLINKFEKEADRVVFGFQFGAQDVSVQYLIKEVFYSHGQSVFKGANKVLSGGALIKAFNAWNGIICTANEQNIHVVQNQQKICEVAGLNAHNVQIIDQNIVLIASPFKISILFTAQKVINHFPADFEEFQVKYLFGNIYVANGAKAMQVKGTINDFIQLFEKMKNNQPVQEINYNFTDAMCQELLTIAANDTYEEIKKLLTNLIDAHKINSKSTDVAENMVHSMTRKQRHELFYQKNLDKKQISAQIISSKLKNTFLEEILKTDIIQFVVFLRLMDVQQEHILQFFYKYVPQTPSNVVLAKQIQDQKLKPNGESVYRDIFVVITNIFECKLVDKKKFLQLPSKVNIDQALITMYDLSLSFRCEIDEDVNISSGYPTYQVQAQSGTTKHNVFDDLDEFKVVKNIINEVKPETVDNFKVLSKNDNWDDDEPTKKKINFKIQQNIKKFNEGTLDFNDLKKKDETEDQKLEQPNEDDDDWGDFGKKKKKLNVKMKNQNLNQTFSINPEMFKMPSISAEAENVKKVNFDDLWDAPLTHSIEPVKQEAFPMDFSKTMGYMPPSTNPVKLAWDSTVQSSSKLSLPTILKPVETKPEPKQSWDMDNWTAPVVEQSKTVETKPEPKQSWDVDNWTAPVVEQSKTVETKPEPKQSWDVDNWTAPVVEQAKTVETKPEAKQSWDMDNWTAPVVEQAKTVETKPEAKQSWDMDNWTAPVVEQAKTVETKPEPKQSWDMDNWTAPVVEQAKTVETKPEPKQSWDMDNWTAPVVEQSKTVETKPEPKQSWDMDNWTAPVVEQSKTVETKPEPKQSWDMDNWTAPVVEQSKTVETKPEPKQSWDMDNWTAPVVEQSKTVETKPEPKQSWDMDNWTAPVVEQSKTVETKPEPKQSWDMDNWTAPVVEQSKTVETKPEPKQSWDMDNWTAPVVEQAKTVETKPEPKQSWDMDNWTAPVVEQSKTVETKPEPKQSWDMDNWTAPVVEQSKTVETKPEPKQSWDMDNWTAPVVEQSKTVETKPEPKQSWDMDNWTAPVVEQSKTVETKPEAKQSWDMDNWTAPEQNTQQFTNWEAPTIPQNPWGIDSLPLQNSQLHSSTTGANNNWGTGSEAGQSSQANEWW</sequence>
<protein>
    <submittedName>
        <fullName evidence="2">Uncharacterized protein</fullName>
    </submittedName>
</protein>
<dbReference type="EMBL" id="CATOUU010001183">
    <property type="protein sequence ID" value="CAI9978136.1"/>
    <property type="molecule type" value="Genomic_DNA"/>
</dbReference>
<evidence type="ECO:0000313" key="4">
    <source>
        <dbReference type="Proteomes" id="UP001642409"/>
    </source>
</evidence>
<proteinExistence type="predicted"/>
<feature type="compositionally biased region" description="Basic and acidic residues" evidence="1">
    <location>
        <begin position="1134"/>
        <end position="1146"/>
    </location>
</feature>
<keyword evidence="4" id="KW-1185">Reference proteome</keyword>
<organism evidence="2">
    <name type="scientific">Hexamita inflata</name>
    <dbReference type="NCBI Taxonomy" id="28002"/>
    <lineage>
        <taxon>Eukaryota</taxon>
        <taxon>Metamonada</taxon>
        <taxon>Diplomonadida</taxon>
        <taxon>Hexamitidae</taxon>
        <taxon>Hexamitinae</taxon>
        <taxon>Hexamita</taxon>
    </lineage>
</organism>
<dbReference type="EMBL" id="CAXDID020000128">
    <property type="protein sequence ID" value="CAL6034417.1"/>
    <property type="molecule type" value="Genomic_DNA"/>
</dbReference>
<feature type="compositionally biased region" description="Polar residues" evidence="1">
    <location>
        <begin position="1362"/>
        <end position="1395"/>
    </location>
</feature>
<feature type="compositionally biased region" description="Basic and acidic residues" evidence="1">
    <location>
        <begin position="1160"/>
        <end position="1172"/>
    </location>
</feature>
<reference evidence="3 4" key="2">
    <citation type="submission" date="2024-07" db="EMBL/GenBank/DDBJ databases">
        <authorList>
            <person name="Akdeniz Z."/>
        </authorList>
    </citation>
    <scope>NUCLEOTIDE SEQUENCE [LARGE SCALE GENOMIC DNA]</scope>
</reference>
<evidence type="ECO:0000256" key="1">
    <source>
        <dbReference type="SAM" id="MobiDB-lite"/>
    </source>
</evidence>
<feature type="compositionally biased region" description="Basic and acidic residues" evidence="1">
    <location>
        <begin position="1108"/>
        <end position="1120"/>
    </location>
</feature>
<accession>A0AA86RHI3</accession>
<gene>
    <name evidence="3" type="ORF">HINF_LOCUS35441</name>
    <name evidence="2" type="ORF">HINF_LOCUS65781</name>
</gene>
<name>A0AA86RHI3_9EUKA</name>
<feature type="region of interest" description="Disordered" evidence="1">
    <location>
        <begin position="752"/>
        <end position="771"/>
    </location>
</feature>